<sequence length="161" mass="18484">MLLNKNKFFLLLFVMAFGPFLAYKLVWIARSEKVNGVMGFVGKSYTGQLIHYYSVISFQAGKDTIWMNGNDNIFFKKGEAVPIRYQKNDPHNARLDIFPSMWGDTIVYGGIPVAILLLLYLHPHIFPRRTKFRLSGKRPFLQVIPPPDQLQPATNVANMYT</sequence>
<protein>
    <recommendedName>
        <fullName evidence="4">DUF3592 domain-containing protein</fullName>
    </recommendedName>
</protein>
<dbReference type="RefSeq" id="WP_119049750.1">
    <property type="nucleotide sequence ID" value="NZ_CP032157.1"/>
</dbReference>
<dbReference type="OrthoDB" id="675250at2"/>
<keyword evidence="1" id="KW-0472">Membrane</keyword>
<evidence type="ECO:0000313" key="3">
    <source>
        <dbReference type="Proteomes" id="UP000263900"/>
    </source>
</evidence>
<proteinExistence type="predicted"/>
<keyword evidence="3" id="KW-1185">Reference proteome</keyword>
<organism evidence="2 3">
    <name type="scientific">Paraflavitalea soli</name>
    <dbReference type="NCBI Taxonomy" id="2315862"/>
    <lineage>
        <taxon>Bacteria</taxon>
        <taxon>Pseudomonadati</taxon>
        <taxon>Bacteroidota</taxon>
        <taxon>Chitinophagia</taxon>
        <taxon>Chitinophagales</taxon>
        <taxon>Chitinophagaceae</taxon>
        <taxon>Paraflavitalea</taxon>
    </lineage>
</organism>
<accession>A0A3B7MHM9</accession>
<dbReference type="Proteomes" id="UP000263900">
    <property type="component" value="Chromosome"/>
</dbReference>
<reference evidence="2 3" key="1">
    <citation type="submission" date="2018-09" db="EMBL/GenBank/DDBJ databases">
        <title>Genome sequencing of strain 6GH32-13.</title>
        <authorList>
            <person name="Weon H.-Y."/>
            <person name="Heo J."/>
            <person name="Kwon S.-W."/>
        </authorList>
    </citation>
    <scope>NUCLEOTIDE SEQUENCE [LARGE SCALE GENOMIC DNA]</scope>
    <source>
        <strain evidence="2 3">5GH32-13</strain>
    </source>
</reference>
<evidence type="ECO:0000313" key="2">
    <source>
        <dbReference type="EMBL" id="AXY73892.1"/>
    </source>
</evidence>
<keyword evidence="1" id="KW-0812">Transmembrane</keyword>
<dbReference type="EMBL" id="CP032157">
    <property type="protein sequence ID" value="AXY73892.1"/>
    <property type="molecule type" value="Genomic_DNA"/>
</dbReference>
<name>A0A3B7MHM9_9BACT</name>
<evidence type="ECO:0000256" key="1">
    <source>
        <dbReference type="SAM" id="Phobius"/>
    </source>
</evidence>
<dbReference type="KEGG" id="pseg:D3H65_07820"/>
<evidence type="ECO:0008006" key="4">
    <source>
        <dbReference type="Google" id="ProtNLM"/>
    </source>
</evidence>
<dbReference type="AlphaFoldDB" id="A0A3B7MHM9"/>
<gene>
    <name evidence="2" type="ORF">D3H65_07820</name>
</gene>
<feature type="transmembrane region" description="Helical" evidence="1">
    <location>
        <begin position="105"/>
        <end position="123"/>
    </location>
</feature>
<keyword evidence="1" id="KW-1133">Transmembrane helix</keyword>